<proteinExistence type="predicted"/>
<dbReference type="PANTHER" id="PTHR31025:SF22">
    <property type="entry name" value="IP13529P"/>
    <property type="match status" value="1"/>
</dbReference>
<evidence type="ECO:0000313" key="2">
    <source>
        <dbReference type="Proteomes" id="UP000499080"/>
    </source>
</evidence>
<comment type="caution">
    <text evidence="1">The sequence shown here is derived from an EMBL/GenBank/DDBJ whole genome shotgun (WGS) entry which is preliminary data.</text>
</comment>
<protein>
    <submittedName>
        <fullName evidence="1">Uncharacterized protein</fullName>
    </submittedName>
</protein>
<dbReference type="OrthoDB" id="6356244at2759"/>
<gene>
    <name evidence="1" type="ORF">AVEN_219180_1</name>
</gene>
<organism evidence="1 2">
    <name type="scientific">Araneus ventricosus</name>
    <name type="common">Orbweaver spider</name>
    <name type="synonym">Epeira ventricosa</name>
    <dbReference type="NCBI Taxonomy" id="182803"/>
    <lineage>
        <taxon>Eukaryota</taxon>
        <taxon>Metazoa</taxon>
        <taxon>Ecdysozoa</taxon>
        <taxon>Arthropoda</taxon>
        <taxon>Chelicerata</taxon>
        <taxon>Arachnida</taxon>
        <taxon>Araneae</taxon>
        <taxon>Araneomorphae</taxon>
        <taxon>Entelegynae</taxon>
        <taxon>Araneoidea</taxon>
        <taxon>Araneidae</taxon>
        <taxon>Araneus</taxon>
    </lineage>
</organism>
<sequence>METRNASVVDSLMNNTYPLQRLDANKKIPLTLIKENWQFLCVRKYMLLHAEKLVGFPIAEKFEEAVRDRIPEVFSFLRSVATKRLRSVDLELQHQHLNYIPALAAYFEEDCNVIFKTFEVNKSLHEVQNEAPVTPFIAGIGNPYQLDPVCTVFVEKTPLEPMIALNDAIHTWFSSFYILNLVYPEECCATLEYVMDFNIWCQ</sequence>
<dbReference type="AlphaFoldDB" id="A0A4Y2HWF1"/>
<name>A0A4Y2HWF1_ARAVE</name>
<dbReference type="EMBL" id="BGPR01002201">
    <property type="protein sequence ID" value="GBM69545.1"/>
    <property type="molecule type" value="Genomic_DNA"/>
</dbReference>
<dbReference type="Proteomes" id="UP000499080">
    <property type="component" value="Unassembled WGS sequence"/>
</dbReference>
<keyword evidence="2" id="KW-1185">Reference proteome</keyword>
<dbReference type="PANTHER" id="PTHR31025">
    <property type="entry name" value="SI:CH211-196P9.1-RELATED"/>
    <property type="match status" value="1"/>
</dbReference>
<evidence type="ECO:0000313" key="1">
    <source>
        <dbReference type="EMBL" id="GBM69545.1"/>
    </source>
</evidence>
<reference evidence="1 2" key="1">
    <citation type="journal article" date="2019" name="Sci. Rep.">
        <title>Orb-weaving spider Araneus ventricosus genome elucidates the spidroin gene catalogue.</title>
        <authorList>
            <person name="Kono N."/>
            <person name="Nakamura H."/>
            <person name="Ohtoshi R."/>
            <person name="Moran D.A.P."/>
            <person name="Shinohara A."/>
            <person name="Yoshida Y."/>
            <person name="Fujiwara M."/>
            <person name="Mori M."/>
            <person name="Tomita M."/>
            <person name="Arakawa K."/>
        </authorList>
    </citation>
    <scope>NUCLEOTIDE SEQUENCE [LARGE SCALE GENOMIC DNA]</scope>
</reference>
<accession>A0A4Y2HWF1</accession>